<name>A0A4V6DG83_9PEZI</name>
<dbReference type="Proteomes" id="UP000310108">
    <property type="component" value="Unassembled WGS sequence"/>
</dbReference>
<proteinExistence type="predicted"/>
<feature type="region of interest" description="Disordered" evidence="1">
    <location>
        <begin position="715"/>
        <end position="737"/>
    </location>
</feature>
<dbReference type="EMBL" id="PJEX01000273">
    <property type="protein sequence ID" value="TKW51926.1"/>
    <property type="molecule type" value="Genomic_DNA"/>
</dbReference>
<feature type="region of interest" description="Disordered" evidence="1">
    <location>
        <begin position="574"/>
        <end position="596"/>
    </location>
</feature>
<keyword evidence="3" id="KW-1185">Reference proteome</keyword>
<dbReference type="AlphaFoldDB" id="A0A4V6DG83"/>
<evidence type="ECO:0000313" key="2">
    <source>
        <dbReference type="EMBL" id="TKW51926.1"/>
    </source>
</evidence>
<protein>
    <submittedName>
        <fullName evidence="2">Uncharacterized protein</fullName>
    </submittedName>
</protein>
<evidence type="ECO:0000256" key="1">
    <source>
        <dbReference type="SAM" id="MobiDB-lite"/>
    </source>
</evidence>
<accession>A0A4V6DG83</accession>
<feature type="region of interest" description="Disordered" evidence="1">
    <location>
        <begin position="436"/>
        <end position="465"/>
    </location>
</feature>
<evidence type="ECO:0000313" key="3">
    <source>
        <dbReference type="Proteomes" id="UP000310108"/>
    </source>
</evidence>
<sequence>MEAPEPAVLGVAKGQDDGVEGRVQDGGMDHEHVVGVSTGPPGATRQRHDARRFSQLPPQAGQGLEGAGVAVADILQGGVGELGVDVDHVGLGACRGGQRVGRWLAEEDGDVAAGHELEVVLRPDASLVREARRDGAGLLAVDAADDGPDLDARVLLVVAKYQRLMDGQVADLHQPHGRGGGGVVCCHQERDRLQGGDGIRRGREDGLALDAVVMEPGEIVGAQDCLPRHLLRRALGLPVAEKRVSRLASCAQVPRQGGLVPVALGVIPLVGGQIREEPVRLGRAEVGAGAGAGVRSGAGAGSGAGSGARVGVGAAQHGGFVLVKVDPEIVDVRPDVADGRGHTLDCGGVALEQSRVRHVPLALLLLLVPERVENGALESRVRADLDGGVKRPKQLHGLFHGLHEEDGRQQVVDPVRGIDARRRLVQRRLVGVDAGYPSTSRLGGGGGGGRTISSSSSSKRPHGVQIRLRTRSHVVGVICLVHAQTTHKLVLVFEDVHHVHNGGLVARDGDARGRVARGHLDSAQEVLVVAERLGVLQRGPDSQHGALLDAIQATAGQPRVKAAIVRNADGVLSRQESGSKRGPDLARGMSNHGGEADAAVAEKLHEDDLDNGAERLRNRGVADLARGCVSKQLLSQGPRRPVLLRQPGQGAVHGVQQVGCVRGRLDQLGTHASPLRALAGEDSQQTGLLGAVAGGLGLELEVAVAEDPRQTCLERRNGRCGQGEPERKTRAAGLQSPRKVGRTRVRMLFQVLRIGRDAGEKRLFGLRREEKGVDICWRGLLALVVVMLVVGMLGWRKALQDDVRVGPAEPEAVHAGAPALSRQDRRPRGELLRDLEVLVVGQHVRVEVLQKHVGRHVAVLHGLDDLQDACQAGGALCMADDGLDRPDEEAV</sequence>
<organism evidence="2 3">
    <name type="scientific">Colletotrichum tanaceti</name>
    <dbReference type="NCBI Taxonomy" id="1306861"/>
    <lineage>
        <taxon>Eukaryota</taxon>
        <taxon>Fungi</taxon>
        <taxon>Dikarya</taxon>
        <taxon>Ascomycota</taxon>
        <taxon>Pezizomycotina</taxon>
        <taxon>Sordariomycetes</taxon>
        <taxon>Hypocreomycetidae</taxon>
        <taxon>Glomerellales</taxon>
        <taxon>Glomerellaceae</taxon>
        <taxon>Colletotrichum</taxon>
        <taxon>Colletotrichum destructivum species complex</taxon>
    </lineage>
</organism>
<gene>
    <name evidence="2" type="ORF">CTA1_10081</name>
</gene>
<comment type="caution">
    <text evidence="2">The sequence shown here is derived from an EMBL/GenBank/DDBJ whole genome shotgun (WGS) entry which is preliminary data.</text>
</comment>
<reference evidence="2 3" key="1">
    <citation type="journal article" date="2019" name="PLoS ONE">
        <title>Comparative genome analysis indicates high evolutionary potential of pathogenicity genes in Colletotrichum tanaceti.</title>
        <authorList>
            <person name="Lelwala R.V."/>
            <person name="Korhonen P.K."/>
            <person name="Young N.D."/>
            <person name="Scott J.B."/>
            <person name="Ades P.A."/>
            <person name="Gasser R.B."/>
            <person name="Taylor P.W.J."/>
        </authorList>
    </citation>
    <scope>NUCLEOTIDE SEQUENCE [LARGE SCALE GENOMIC DNA]</scope>
    <source>
        <strain evidence="2">BRIP57314</strain>
    </source>
</reference>